<dbReference type="AlphaFoldDB" id="A0A973A9F5"/>
<accession>A0A973A9F5</accession>
<comment type="caution">
    <text evidence="1">The sequence shown here is derived from an EMBL/GenBank/DDBJ whole genome shotgun (WGS) entry which is preliminary data.</text>
</comment>
<protein>
    <submittedName>
        <fullName evidence="1">Uncharacterized protein</fullName>
    </submittedName>
</protein>
<dbReference type="EMBL" id="JABMOJ010000318">
    <property type="protein sequence ID" value="NQV65402.1"/>
    <property type="molecule type" value="Genomic_DNA"/>
</dbReference>
<dbReference type="Proteomes" id="UP000754644">
    <property type="component" value="Unassembled WGS sequence"/>
</dbReference>
<name>A0A973A9F5_9GAMM</name>
<sequence>MANNWHGLAFNQVPHSANEIHGDKVAKDYGFKGGLVPGVTVSAYLCHPAVEQWGAAWLKGGAADVKVVSPLYDGETFDIEILESNAERYSARLLRPDGTVSATAEVSLPAVSPAAPQRRGDVVADRDSPAPKATLENMQGLMQGGCQAVRFRWTAEHEMHTYLNDESQLPELLQINGGGLANMSFVLGCSNWILARNAYMNPWVHMATQSQNYGSIPLNTELVAEMTITDLFNKKGHEFVDAQVALYDRDNDTCYASIDLRAIYRLRGL</sequence>
<evidence type="ECO:0000313" key="2">
    <source>
        <dbReference type="Proteomes" id="UP000754644"/>
    </source>
</evidence>
<organism evidence="1 2">
    <name type="scientific">SAR86 cluster bacterium</name>
    <dbReference type="NCBI Taxonomy" id="2030880"/>
    <lineage>
        <taxon>Bacteria</taxon>
        <taxon>Pseudomonadati</taxon>
        <taxon>Pseudomonadota</taxon>
        <taxon>Gammaproteobacteria</taxon>
        <taxon>SAR86 cluster</taxon>
    </lineage>
</organism>
<reference evidence="1" key="1">
    <citation type="submission" date="2020-05" db="EMBL/GenBank/DDBJ databases">
        <title>Sulfur intermediates as new biogeochemical hubs in an aquatic model microbial ecosystem.</title>
        <authorList>
            <person name="Vigneron A."/>
        </authorList>
    </citation>
    <scope>NUCLEOTIDE SEQUENCE</scope>
    <source>
        <strain evidence="1">Bin.250</strain>
    </source>
</reference>
<evidence type="ECO:0000313" key="1">
    <source>
        <dbReference type="EMBL" id="NQV65402.1"/>
    </source>
</evidence>
<gene>
    <name evidence="1" type="ORF">HQ497_08550</name>
</gene>
<proteinExistence type="predicted"/>